<feature type="coiled-coil region" evidence="1">
    <location>
        <begin position="512"/>
        <end position="539"/>
    </location>
</feature>
<proteinExistence type="predicted"/>
<feature type="coiled-coil region" evidence="1">
    <location>
        <begin position="422"/>
        <end position="473"/>
    </location>
</feature>
<keyword evidence="1" id="KW-0175">Coiled coil</keyword>
<evidence type="ECO:0000313" key="5">
    <source>
        <dbReference type="Proteomes" id="UP000053237"/>
    </source>
</evidence>
<evidence type="ECO:0000256" key="1">
    <source>
        <dbReference type="SAM" id="Coils"/>
    </source>
</evidence>
<dbReference type="InterPro" id="IPR001849">
    <property type="entry name" value="PH_domain"/>
</dbReference>
<dbReference type="Proteomes" id="UP000053237">
    <property type="component" value="Unassembled WGS sequence"/>
</dbReference>
<dbReference type="SUPFAM" id="SSF50729">
    <property type="entry name" value="PH domain-like"/>
    <property type="match status" value="1"/>
</dbReference>
<dbReference type="Gene3D" id="2.30.29.30">
    <property type="entry name" value="Pleckstrin-homology domain (PH domain)/Phosphotyrosine-binding domain (PTB)"/>
    <property type="match status" value="1"/>
</dbReference>
<dbReference type="InParanoid" id="A0A024GG52"/>
<evidence type="ECO:0000259" key="3">
    <source>
        <dbReference type="PROSITE" id="PS50003"/>
    </source>
</evidence>
<dbReference type="PROSITE" id="PS50003">
    <property type="entry name" value="PH_DOMAIN"/>
    <property type="match status" value="1"/>
</dbReference>
<comment type="caution">
    <text evidence="4">The sequence shown here is derived from an EMBL/GenBank/DDBJ whole genome shotgun (WGS) entry which is preliminary data.</text>
</comment>
<name>A0A024GG52_9STRA</name>
<feature type="domain" description="PH" evidence="3">
    <location>
        <begin position="982"/>
        <end position="1090"/>
    </location>
</feature>
<dbReference type="OrthoDB" id="163747at2759"/>
<keyword evidence="5" id="KW-1185">Reference proteome</keyword>
<sequence>MSTIEYERVDWKSPLTFEESSTSIVSLSQYMRSRSRSDNILERFTARDVEQEYGHIYKRKLSDGSNTVINTKYAALWDRASVVQPNSHSESPTETTQSLTCKSGDVRPSKANSVSSGISSPVEERHAMIFSSEAATNDEIAHASTTISDEEIIEQVEILTKCENASILPSGEESLNGSDPPLRQARYGYNFIREIEVNFGVGRLGLNLKHITSEPGAMFTDLTVYIADFYKLRNGMPSPAELYNWSMKPENRICIGMRMTAIDHLPLNGYTYAEVLETLNRAPRPVRIKFADVSRGIVGRVASESKATVPGEEEKRAAAAKEQSLRLEYLQTSVFFELQIEMWQIQKRTMKNRLKELAGTQNVVCKAIDVWSRMLESLREDAKKLTSEETRHIDYIDLLRREKEGIVKSAETNKAVILMERNKTLTAEVEAMSAEYEHLRAMQSILKKERSTLERAVLEANRNKDEQKELSTELEEFAYSAFEMDVQNLKTAAGVTIQEQLAQANHDLKSQLKWENSTVKRVEAEIEQLKKKSNAIDTTSKQLLDIISGRKAPRLVFLEMKIEKLREQLRNPLSRGRRVSYASRFDDDTGLLTPQQIQLKQELKMALAEMQTFNDPPRLAVEKFDHRIKKDCDRKLMSISSIKSNVYVQETAETPTSDDDTPLSTGDAIIHDSESLEPYKAHDEQLYCNSIRNRISQLRSSLHDTVKQLARASVTNDTERVSELSRLRISLKDEMRSAENEYNRLTKTWLGPDISKARSASDGISRYRHSLPPPRCLGQRALSIPFDSDHVNEEAHDQSTKRVECLSMSNDGNIDRISATETRTKRVFSLSRMRGSRGSFKLLDRHLSGSNKKDLRVAKSDIEAQLVRFISYNRDILCLTPIISRQQLTLESSISKASSGEDIVELKRHRDELKNDLKSLAARVEEERTFVAPTESRRLSFHRISVRASRKASIEKEATFVKPLTKESIKPSELPVAHTDTIITKKGNLMKHPRRAQDKGLFGNLSLRGAQERWCEIDPSGVLKYYRRQEDLEPRGIFPIGDSTLEIVYDAVNTKSKAFTISVTTQQIRFQAKSRQDMLDWVHAFTTTNKVLTRPQTTNDEDSFDESARYSRDEMRATLDF</sequence>
<gene>
    <name evidence="4" type="ORF">BN9_061880</name>
</gene>
<accession>A0A024GG52</accession>
<dbReference type="SMART" id="SM00233">
    <property type="entry name" value="PH"/>
    <property type="match status" value="1"/>
</dbReference>
<organism evidence="4 5">
    <name type="scientific">Albugo candida</name>
    <dbReference type="NCBI Taxonomy" id="65357"/>
    <lineage>
        <taxon>Eukaryota</taxon>
        <taxon>Sar</taxon>
        <taxon>Stramenopiles</taxon>
        <taxon>Oomycota</taxon>
        <taxon>Peronosporomycetes</taxon>
        <taxon>Albuginales</taxon>
        <taxon>Albuginaceae</taxon>
        <taxon>Albugo</taxon>
    </lineage>
</organism>
<dbReference type="AlphaFoldDB" id="A0A024GG52"/>
<evidence type="ECO:0000256" key="2">
    <source>
        <dbReference type="SAM" id="MobiDB-lite"/>
    </source>
</evidence>
<dbReference type="InterPro" id="IPR011993">
    <property type="entry name" value="PH-like_dom_sf"/>
</dbReference>
<feature type="coiled-coil region" evidence="1">
    <location>
        <begin position="721"/>
        <end position="748"/>
    </location>
</feature>
<feature type="compositionally biased region" description="Polar residues" evidence="2">
    <location>
        <begin position="84"/>
        <end position="101"/>
    </location>
</feature>
<protein>
    <recommendedName>
        <fullName evidence="3">PH domain-containing protein</fullName>
    </recommendedName>
</protein>
<dbReference type="Pfam" id="PF00169">
    <property type="entry name" value="PH"/>
    <property type="match status" value="1"/>
</dbReference>
<feature type="region of interest" description="Disordered" evidence="2">
    <location>
        <begin position="84"/>
        <end position="118"/>
    </location>
</feature>
<reference evidence="4 5" key="1">
    <citation type="submission" date="2012-05" db="EMBL/GenBank/DDBJ databases">
        <title>Recombination and specialization in a pathogen metapopulation.</title>
        <authorList>
            <person name="Gardiner A."/>
            <person name="Kemen E."/>
            <person name="Schultz-Larsen T."/>
            <person name="MacLean D."/>
            <person name="Van Oosterhout C."/>
            <person name="Jones J.D.G."/>
        </authorList>
    </citation>
    <scope>NUCLEOTIDE SEQUENCE [LARGE SCALE GENOMIC DNA]</scope>
    <source>
        <strain evidence="4 5">Ac Nc2</strain>
    </source>
</reference>
<dbReference type="EMBL" id="CAIX01000095">
    <property type="protein sequence ID" value="CCI45315.1"/>
    <property type="molecule type" value="Genomic_DNA"/>
</dbReference>
<evidence type="ECO:0000313" key="4">
    <source>
        <dbReference type="EMBL" id="CCI45315.1"/>
    </source>
</evidence>